<keyword evidence="2" id="KW-0238">DNA-binding</keyword>
<evidence type="ECO:0000259" key="4">
    <source>
        <dbReference type="PROSITE" id="PS51736"/>
    </source>
</evidence>
<dbReference type="AlphaFoldDB" id="A0A6J6Q7B0"/>
<dbReference type="InterPro" id="IPR006120">
    <property type="entry name" value="Resolvase_HTH_dom"/>
</dbReference>
<dbReference type="Gene3D" id="1.10.10.60">
    <property type="entry name" value="Homeodomain-like"/>
    <property type="match status" value="1"/>
</dbReference>
<dbReference type="Pfam" id="PF02796">
    <property type="entry name" value="HTH_7"/>
    <property type="match status" value="1"/>
</dbReference>
<evidence type="ECO:0000256" key="2">
    <source>
        <dbReference type="ARBA" id="ARBA00023125"/>
    </source>
</evidence>
<dbReference type="InterPro" id="IPR050639">
    <property type="entry name" value="SSR_resolvase"/>
</dbReference>
<dbReference type="SUPFAM" id="SSF53041">
    <property type="entry name" value="Resolvase-like"/>
    <property type="match status" value="1"/>
</dbReference>
<name>A0A6J6Q7B0_9ZZZZ</name>
<sequence length="127" mass="14151">MITRLDRLGRSTKDLLNLVSDLQDKGVHLEVLEQSINTSTPEGKLFFTLVASFAEFEREIMRARTMDGLKAARARGKVGGRKSVMTTAKINTAQQMYSEGKYVTEIAEVLGVSRPTIYRALELQKSA</sequence>
<proteinExistence type="inferred from homology"/>
<dbReference type="SUPFAM" id="SSF46689">
    <property type="entry name" value="Homeodomain-like"/>
    <property type="match status" value="1"/>
</dbReference>
<evidence type="ECO:0000256" key="1">
    <source>
        <dbReference type="ARBA" id="ARBA00009913"/>
    </source>
</evidence>
<dbReference type="PANTHER" id="PTHR30461">
    <property type="entry name" value="DNA-INVERTASE FROM LAMBDOID PROPHAGE"/>
    <property type="match status" value="1"/>
</dbReference>
<dbReference type="InterPro" id="IPR009057">
    <property type="entry name" value="Homeodomain-like_sf"/>
</dbReference>
<accession>A0A6J6Q7B0</accession>
<dbReference type="Pfam" id="PF00239">
    <property type="entry name" value="Resolvase"/>
    <property type="match status" value="1"/>
</dbReference>
<dbReference type="GO" id="GO:0000150">
    <property type="term" value="F:DNA strand exchange activity"/>
    <property type="evidence" value="ECO:0007669"/>
    <property type="project" value="InterPro"/>
</dbReference>
<dbReference type="PROSITE" id="PS51736">
    <property type="entry name" value="RECOMBINASES_3"/>
    <property type="match status" value="1"/>
</dbReference>
<dbReference type="PANTHER" id="PTHR30461:SF2">
    <property type="entry name" value="SERINE RECOMBINASE PINE-RELATED"/>
    <property type="match status" value="1"/>
</dbReference>
<dbReference type="InterPro" id="IPR006119">
    <property type="entry name" value="Resolv_N"/>
</dbReference>
<feature type="domain" description="Resolvase/invertase-type recombinase catalytic" evidence="4">
    <location>
        <begin position="1"/>
        <end position="76"/>
    </location>
</feature>
<dbReference type="CDD" id="cd03768">
    <property type="entry name" value="SR_ResInv"/>
    <property type="match status" value="1"/>
</dbReference>
<dbReference type="SMART" id="SM00857">
    <property type="entry name" value="Resolvase"/>
    <property type="match status" value="1"/>
</dbReference>
<dbReference type="Gene3D" id="3.40.50.1390">
    <property type="entry name" value="Resolvase, N-terminal catalytic domain"/>
    <property type="match status" value="1"/>
</dbReference>
<dbReference type="GO" id="GO:0003677">
    <property type="term" value="F:DNA binding"/>
    <property type="evidence" value="ECO:0007669"/>
    <property type="project" value="UniProtKB-KW"/>
</dbReference>
<evidence type="ECO:0000313" key="5">
    <source>
        <dbReference type="EMBL" id="CAB4706666.1"/>
    </source>
</evidence>
<organism evidence="5">
    <name type="scientific">freshwater metagenome</name>
    <dbReference type="NCBI Taxonomy" id="449393"/>
    <lineage>
        <taxon>unclassified sequences</taxon>
        <taxon>metagenomes</taxon>
        <taxon>ecological metagenomes</taxon>
    </lineage>
</organism>
<gene>
    <name evidence="5" type="ORF">UFOPK2648_00632</name>
</gene>
<dbReference type="CDD" id="cd00569">
    <property type="entry name" value="HTH_Hin_like"/>
    <property type="match status" value="1"/>
</dbReference>
<dbReference type="EMBL" id="CAEZYC010000027">
    <property type="protein sequence ID" value="CAB4706666.1"/>
    <property type="molecule type" value="Genomic_DNA"/>
</dbReference>
<dbReference type="InterPro" id="IPR036162">
    <property type="entry name" value="Resolvase-like_N_sf"/>
</dbReference>
<comment type="similarity">
    <text evidence="1">Belongs to the site-specific recombinase resolvase family.</text>
</comment>
<reference evidence="5" key="1">
    <citation type="submission" date="2020-05" db="EMBL/GenBank/DDBJ databases">
        <authorList>
            <person name="Chiriac C."/>
            <person name="Salcher M."/>
            <person name="Ghai R."/>
            <person name="Kavagutti S V."/>
        </authorList>
    </citation>
    <scope>NUCLEOTIDE SEQUENCE</scope>
</reference>
<keyword evidence="3" id="KW-0233">DNA recombination</keyword>
<protein>
    <submittedName>
        <fullName evidence="5">Unannotated protein</fullName>
    </submittedName>
</protein>
<evidence type="ECO:0000256" key="3">
    <source>
        <dbReference type="ARBA" id="ARBA00023172"/>
    </source>
</evidence>